<dbReference type="Pfam" id="PF16486">
    <property type="entry name" value="ArgoN"/>
    <property type="match status" value="1"/>
</dbReference>
<keyword evidence="2" id="KW-0678">Repressor</keyword>
<evidence type="ECO:0000259" key="8">
    <source>
        <dbReference type="PROSITE" id="PS50821"/>
    </source>
</evidence>
<dbReference type="SUPFAM" id="SSF53098">
    <property type="entry name" value="Ribonuclease H-like"/>
    <property type="match status" value="1"/>
</dbReference>
<feature type="compositionally biased region" description="Basic and acidic residues" evidence="7">
    <location>
        <begin position="1"/>
        <end position="15"/>
    </location>
</feature>
<accession>A0A103Y2X2</accession>
<dbReference type="AlphaFoldDB" id="A0A103Y2X2"/>
<dbReference type="GO" id="GO:1990904">
    <property type="term" value="C:ribonucleoprotein complex"/>
    <property type="evidence" value="ECO:0007669"/>
    <property type="project" value="UniProtKB-KW"/>
</dbReference>
<dbReference type="PROSITE" id="PS50822">
    <property type="entry name" value="PIWI"/>
    <property type="match status" value="1"/>
</dbReference>
<dbReference type="CDD" id="cd02846">
    <property type="entry name" value="PAZ_argonaute_like"/>
    <property type="match status" value="1"/>
</dbReference>
<dbReference type="SUPFAM" id="SSF101690">
    <property type="entry name" value="PAZ domain"/>
    <property type="match status" value="1"/>
</dbReference>
<evidence type="ECO:0000256" key="5">
    <source>
        <dbReference type="ARBA" id="ARBA00023158"/>
    </source>
</evidence>
<comment type="caution">
    <text evidence="10">The sequence shown here is derived from an EMBL/GenBank/DDBJ whole genome shotgun (WGS) entry which is preliminary data.</text>
</comment>
<dbReference type="InterPro" id="IPR003100">
    <property type="entry name" value="PAZ_dom"/>
</dbReference>
<evidence type="ECO:0000256" key="2">
    <source>
        <dbReference type="ARBA" id="ARBA00022491"/>
    </source>
</evidence>
<dbReference type="Pfam" id="PF02171">
    <property type="entry name" value="Piwi"/>
    <property type="match status" value="1"/>
</dbReference>
<dbReference type="STRING" id="59895.A0A103Y2X2"/>
<name>A0A103Y2X2_CYNCS</name>
<evidence type="ECO:0000313" key="11">
    <source>
        <dbReference type="Proteomes" id="UP000243975"/>
    </source>
</evidence>
<evidence type="ECO:0000256" key="7">
    <source>
        <dbReference type="SAM" id="MobiDB-lite"/>
    </source>
</evidence>
<sequence length="1064" mass="119586">MDRGNNDRGDYDGRGRGRGGGRGVDFSGRGTGGDSFRRGRGGGRGGDFSGRGRGGYGGGRGRGYQHPPRHHQYGGGRGRGYQHPPQHHPYGGGRVSEGGDDGSHPRNRSAEDRMVSVGTSAGNVAPQTLTQILTQMLGSISDQLFLLPSLDLQVQEVPKARQPSKGSVENAFNPVRRPDRGGTLALRTVKLLVNHFPVSFNPSNTLLHYDVEVKREGSCDNQSVKRSITKDDLRLIREKLCSERPDLFPLLKTAYDGEKNIFSAVRLPVGTYKVQLSDGGVTNGRTYEFTIKFVNEVRLSMLKDYLSGKFLQIPRVVLQGMDLVMKENLYSHKISIGKGGRGFYPRVFEKGDDLYCGVAAFKGFQQSLKPTSNGLAMCLDYSVLAFRKRMPVIDFLKERIPSFQGVGDVRRLQREVTDELKGLKVTVTHRRTKQKYTIAGLSDEITRNILFEQEDPKGKEEPKTVMLLAYFQEKWGKEIQYKDIPCLQLGRGKKPNSVPMEFCVLVEGQRCSKEELSKEANKKLRGLSLIPARQRRTEIQRMVQEEYGPHASRYVVSFTRHFFSNRKTDAIFYIRQIDLDCWYLVSDVYYVFNRDRVIQNFEFGIGMSMTEVSGRVMPPPNLKVGSSNGRMQSMEVDKLKCQWNLLGGKTVVEGKAAECWALIDFSAGKCNTDYFIDKLMNRCRSLGVGMEDPLVVRLSNMRELSSVDGLFRLLSNIVEEADRRCKGKLQIIICVMASRDEGYKSLKWVSETRIGVVTQCCLSTEINKANDQYFANLGLKINAKLGGSNVELVKRFSCFSDEDHVMFIGADVNHPAASNKTSPSIAAVVASVNWPAATRYAARVSPQFHRQEEIENLGKMCLDLIKTYEQVNRRKPNKIIVFRDGVSDGQFYMVLNNELVDLKLAIYDEDYKPSITLVVAQKRHTTRLFPKTERDGVHPGNIPPGTVVDEGIIHPLEFDFYLNSHFGGLGTSKPTHYSVLWDENGFSSDTMQELIYYLCYTYARCTKPVSLVTPVYYADLVAYRGRMFQEVAAQLPALAASGGWYNNQAFYNLEPGLKDCMFFV</sequence>
<dbReference type="Pfam" id="PF08699">
    <property type="entry name" value="ArgoL1"/>
    <property type="match status" value="1"/>
</dbReference>
<evidence type="ECO:0000259" key="9">
    <source>
        <dbReference type="PROSITE" id="PS50822"/>
    </source>
</evidence>
<evidence type="ECO:0000313" key="10">
    <source>
        <dbReference type="EMBL" id="KVI01553.1"/>
    </source>
</evidence>
<dbReference type="Gene3D" id="3.40.50.2300">
    <property type="match status" value="1"/>
</dbReference>
<dbReference type="Gramene" id="KVI01553">
    <property type="protein sequence ID" value="KVI01553"/>
    <property type="gene ID" value="Ccrd_020173"/>
</dbReference>
<organism evidence="10 11">
    <name type="scientific">Cynara cardunculus var. scolymus</name>
    <name type="common">Globe artichoke</name>
    <name type="synonym">Cynara scolymus</name>
    <dbReference type="NCBI Taxonomy" id="59895"/>
    <lineage>
        <taxon>Eukaryota</taxon>
        <taxon>Viridiplantae</taxon>
        <taxon>Streptophyta</taxon>
        <taxon>Embryophyta</taxon>
        <taxon>Tracheophyta</taxon>
        <taxon>Spermatophyta</taxon>
        <taxon>Magnoliopsida</taxon>
        <taxon>eudicotyledons</taxon>
        <taxon>Gunneridae</taxon>
        <taxon>Pentapetalae</taxon>
        <taxon>asterids</taxon>
        <taxon>campanulids</taxon>
        <taxon>Asterales</taxon>
        <taxon>Asteraceae</taxon>
        <taxon>Carduoideae</taxon>
        <taxon>Cardueae</taxon>
        <taxon>Carduinae</taxon>
        <taxon>Cynara</taxon>
    </lineage>
</organism>
<dbReference type="GO" id="GO:0031047">
    <property type="term" value="P:regulatory ncRNA-mediated gene silencing"/>
    <property type="evidence" value="ECO:0007669"/>
    <property type="project" value="UniProtKB-KW"/>
</dbReference>
<dbReference type="GO" id="GO:0051607">
    <property type="term" value="P:defense response to virus"/>
    <property type="evidence" value="ECO:0007669"/>
    <property type="project" value="UniProtKB-ARBA"/>
</dbReference>
<dbReference type="InterPro" id="IPR012337">
    <property type="entry name" value="RNaseH-like_sf"/>
</dbReference>
<keyword evidence="5" id="KW-0943">RNA-mediated gene silencing</keyword>
<evidence type="ECO:0000256" key="3">
    <source>
        <dbReference type="ARBA" id="ARBA00022845"/>
    </source>
</evidence>
<dbReference type="InterPro" id="IPR014811">
    <property type="entry name" value="ArgoL1"/>
</dbReference>
<comment type="similarity">
    <text evidence="1">Belongs to the argonaute family. Ago subfamily.</text>
</comment>
<feature type="region of interest" description="Disordered" evidence="7">
    <location>
        <begin position="1"/>
        <end position="112"/>
    </location>
</feature>
<dbReference type="InterPro" id="IPR036085">
    <property type="entry name" value="PAZ_dom_sf"/>
</dbReference>
<dbReference type="PANTHER" id="PTHR22891">
    <property type="entry name" value="EUKARYOTIC TRANSLATION INITIATION FACTOR 2C"/>
    <property type="match status" value="1"/>
</dbReference>
<gene>
    <name evidence="10" type="ORF">Ccrd_020173</name>
</gene>
<dbReference type="InterPro" id="IPR036397">
    <property type="entry name" value="RNaseH_sf"/>
</dbReference>
<dbReference type="SMART" id="SM01163">
    <property type="entry name" value="DUF1785"/>
    <property type="match status" value="1"/>
</dbReference>
<reference evidence="10 11" key="1">
    <citation type="journal article" date="2016" name="Sci. Rep.">
        <title>The genome sequence of the outbreeding globe artichoke constructed de novo incorporating a phase-aware low-pass sequencing strategy of F1 progeny.</title>
        <authorList>
            <person name="Scaglione D."/>
            <person name="Reyes-Chin-Wo S."/>
            <person name="Acquadro A."/>
            <person name="Froenicke L."/>
            <person name="Portis E."/>
            <person name="Beitel C."/>
            <person name="Tirone M."/>
            <person name="Mauro R."/>
            <person name="Lo Monaco A."/>
            <person name="Mauromicale G."/>
            <person name="Faccioli P."/>
            <person name="Cattivelli L."/>
            <person name="Rieseberg L."/>
            <person name="Michelmore R."/>
            <person name="Lanteri S."/>
        </authorList>
    </citation>
    <scope>NUCLEOTIDE SEQUENCE [LARGE SCALE GENOMIC DNA]</scope>
    <source>
        <strain evidence="10">2C</strain>
    </source>
</reference>
<feature type="compositionally biased region" description="Gly residues" evidence="7">
    <location>
        <begin position="18"/>
        <end position="33"/>
    </location>
</feature>
<dbReference type="InterPro" id="IPR003165">
    <property type="entry name" value="Piwi"/>
</dbReference>
<feature type="domain" description="Piwi" evidence="9">
    <location>
        <begin position="731"/>
        <end position="1030"/>
    </location>
</feature>
<feature type="compositionally biased region" description="Gly residues" evidence="7">
    <location>
        <begin position="42"/>
        <end position="62"/>
    </location>
</feature>
<keyword evidence="6" id="KW-0687">Ribonucleoprotein</keyword>
<dbReference type="InterPro" id="IPR045246">
    <property type="entry name" value="Piwi_ago-like"/>
</dbReference>
<dbReference type="Gene3D" id="3.30.420.10">
    <property type="entry name" value="Ribonuclease H-like superfamily/Ribonuclease H"/>
    <property type="match status" value="1"/>
</dbReference>
<keyword evidence="11" id="KW-1185">Reference proteome</keyword>
<dbReference type="Proteomes" id="UP000243975">
    <property type="component" value="Unassembled WGS sequence"/>
</dbReference>
<feature type="domain" description="PAZ" evidence="8">
    <location>
        <begin position="391"/>
        <end position="507"/>
    </location>
</feature>
<dbReference type="GO" id="GO:0003723">
    <property type="term" value="F:RNA binding"/>
    <property type="evidence" value="ECO:0007669"/>
    <property type="project" value="UniProtKB-KW"/>
</dbReference>
<evidence type="ECO:0000256" key="4">
    <source>
        <dbReference type="ARBA" id="ARBA00022884"/>
    </source>
</evidence>
<feature type="compositionally biased region" description="Basic and acidic residues" evidence="7">
    <location>
        <begin position="101"/>
        <end position="112"/>
    </location>
</feature>
<dbReference type="EMBL" id="LEKV01003032">
    <property type="protein sequence ID" value="KVI01553.1"/>
    <property type="molecule type" value="Genomic_DNA"/>
</dbReference>
<protein>
    <submittedName>
        <fullName evidence="10">Argonaute/Dicer protein, PAZ</fullName>
    </submittedName>
</protein>
<dbReference type="InterPro" id="IPR032474">
    <property type="entry name" value="Argonaute_N"/>
</dbReference>
<dbReference type="Gene3D" id="2.170.260.10">
    <property type="entry name" value="paz domain"/>
    <property type="match status" value="1"/>
</dbReference>
<keyword evidence="3" id="KW-0810">Translation regulation</keyword>
<dbReference type="PROSITE" id="PS50821">
    <property type="entry name" value="PAZ"/>
    <property type="match status" value="1"/>
</dbReference>
<dbReference type="CDD" id="cd04657">
    <property type="entry name" value="Piwi_ago-like"/>
    <property type="match status" value="1"/>
</dbReference>
<proteinExistence type="inferred from homology"/>
<evidence type="ECO:0000256" key="6">
    <source>
        <dbReference type="ARBA" id="ARBA00023274"/>
    </source>
</evidence>
<dbReference type="GO" id="GO:0006417">
    <property type="term" value="P:regulation of translation"/>
    <property type="evidence" value="ECO:0007669"/>
    <property type="project" value="UniProtKB-KW"/>
</dbReference>
<evidence type="ECO:0000256" key="1">
    <source>
        <dbReference type="ARBA" id="ARBA00008201"/>
    </source>
</evidence>
<dbReference type="SMART" id="SM00950">
    <property type="entry name" value="Piwi"/>
    <property type="match status" value="1"/>
</dbReference>
<dbReference type="OMA" id="SINHESC"/>
<keyword evidence="4" id="KW-0694">RNA-binding</keyword>
<dbReference type="FunFam" id="2.170.260.10:FF:000008">
    <property type="entry name" value="Protein argonaute 7"/>
    <property type="match status" value="1"/>
</dbReference>
<dbReference type="SMART" id="SM00949">
    <property type="entry name" value="PAZ"/>
    <property type="match status" value="1"/>
</dbReference>
<dbReference type="Pfam" id="PF02170">
    <property type="entry name" value="PAZ"/>
    <property type="match status" value="1"/>
</dbReference>